<evidence type="ECO:0000313" key="2">
    <source>
        <dbReference type="EMBL" id="MCK8141992.1"/>
    </source>
</evidence>
<organism evidence="2 3">
    <name type="scientific">Flavobacterium pygoscelis</name>
    <dbReference type="NCBI Taxonomy" id="2893176"/>
    <lineage>
        <taxon>Bacteria</taxon>
        <taxon>Pseudomonadati</taxon>
        <taxon>Bacteroidota</taxon>
        <taxon>Flavobacteriia</taxon>
        <taxon>Flavobacteriales</taxon>
        <taxon>Flavobacteriaceae</taxon>
        <taxon>Flavobacterium</taxon>
    </lineage>
</organism>
<sequence length="209" mass="23964">MDNKDSLVLNLQNRIIVLEKARKSDSEFVKYTTYTAKETERRLNGLEVSKDSFSKSDYISFVAMLIALISAICTGLYFIYGVFKKKQVKKREFFNGAWGSEGDIINPQPLPYLSFVIETNLDDGKITGTYYPNNKSYPVALSINGQLKSGKAKIKITHISQQKEFVYGKVELEIREKIMNWKTISGEKELFPKLSNAWKVNHDPSFFTF</sequence>
<gene>
    <name evidence="2" type="ORF">MW871_08815</name>
</gene>
<protein>
    <submittedName>
        <fullName evidence="2">Uncharacterized protein</fullName>
    </submittedName>
</protein>
<evidence type="ECO:0000313" key="3">
    <source>
        <dbReference type="Proteomes" id="UP001139260"/>
    </source>
</evidence>
<keyword evidence="1" id="KW-0812">Transmembrane</keyword>
<proteinExistence type="predicted"/>
<name>A0A9X1XRK1_9FLAO</name>
<comment type="caution">
    <text evidence="2">The sequence shown here is derived from an EMBL/GenBank/DDBJ whole genome shotgun (WGS) entry which is preliminary data.</text>
</comment>
<feature type="transmembrane region" description="Helical" evidence="1">
    <location>
        <begin position="58"/>
        <end position="83"/>
    </location>
</feature>
<keyword evidence="3" id="KW-1185">Reference proteome</keyword>
<dbReference type="EMBL" id="JALNUB010000005">
    <property type="protein sequence ID" value="MCK8141992.1"/>
    <property type="molecule type" value="Genomic_DNA"/>
</dbReference>
<keyword evidence="1" id="KW-1133">Transmembrane helix</keyword>
<dbReference type="Proteomes" id="UP001139260">
    <property type="component" value="Unassembled WGS sequence"/>
</dbReference>
<reference evidence="2" key="1">
    <citation type="submission" date="2022-04" db="EMBL/GenBank/DDBJ databases">
        <title>Flavobacterium pygoscelis sp. nov. isolated from Chinstrap chick (Pygoscelis antarcticus).</title>
        <authorList>
            <person name="Irgang R."/>
            <person name="Poblete-Morales M."/>
            <person name="Avendano-Herrera R."/>
        </authorList>
    </citation>
    <scope>NUCLEOTIDE SEQUENCE</scope>
    <source>
        <strain evidence="2">I-SCBP12n</strain>
    </source>
</reference>
<dbReference type="RefSeq" id="WP_248428290.1">
    <property type="nucleotide sequence ID" value="NZ_JALNUB010000005.1"/>
</dbReference>
<accession>A0A9X1XRK1</accession>
<keyword evidence="1" id="KW-0472">Membrane</keyword>
<dbReference type="AlphaFoldDB" id="A0A9X1XRK1"/>
<evidence type="ECO:0000256" key="1">
    <source>
        <dbReference type="SAM" id="Phobius"/>
    </source>
</evidence>